<evidence type="ECO:0000256" key="1">
    <source>
        <dbReference type="ARBA" id="ARBA00022491"/>
    </source>
</evidence>
<keyword evidence="2" id="KW-0805">Transcription regulation</keyword>
<comment type="caution">
    <text evidence="8">The sequence shown here is derived from an EMBL/GenBank/DDBJ whole genome shotgun (WGS) entry which is preliminary data.</text>
</comment>
<evidence type="ECO:0000256" key="5">
    <source>
        <dbReference type="PROSITE-ProRule" id="PRU00335"/>
    </source>
</evidence>
<dbReference type="PANTHER" id="PTHR30055">
    <property type="entry name" value="HTH-TYPE TRANSCRIPTIONAL REGULATOR RUTR"/>
    <property type="match status" value="1"/>
</dbReference>
<evidence type="ECO:0000259" key="7">
    <source>
        <dbReference type="PROSITE" id="PS50977"/>
    </source>
</evidence>
<dbReference type="Proteomes" id="UP001265700">
    <property type="component" value="Unassembled WGS sequence"/>
</dbReference>
<evidence type="ECO:0000313" key="9">
    <source>
        <dbReference type="Proteomes" id="UP001265700"/>
    </source>
</evidence>
<organism evidence="8 9">
    <name type="scientific">Hydrogenophaga palleronii</name>
    <dbReference type="NCBI Taxonomy" id="65655"/>
    <lineage>
        <taxon>Bacteria</taxon>
        <taxon>Pseudomonadati</taxon>
        <taxon>Pseudomonadota</taxon>
        <taxon>Betaproteobacteria</taxon>
        <taxon>Burkholderiales</taxon>
        <taxon>Comamonadaceae</taxon>
        <taxon>Hydrogenophaga</taxon>
    </lineage>
</organism>
<dbReference type="Gene3D" id="1.10.357.10">
    <property type="entry name" value="Tetracycline Repressor, domain 2"/>
    <property type="match status" value="1"/>
</dbReference>
<feature type="DNA-binding region" description="H-T-H motif" evidence="5">
    <location>
        <begin position="51"/>
        <end position="70"/>
    </location>
</feature>
<dbReference type="PROSITE" id="PS01081">
    <property type="entry name" value="HTH_TETR_1"/>
    <property type="match status" value="1"/>
</dbReference>
<sequence length="221" mass="24070">MKKTQKPAARLAAAELHPRRKPAQDRAKQTVDLVLQAAASEIEREGLDKLTTKRIAAAAGLSVGALYEYFPNKEAVVYALANRWLTRVREAIDQVHPRHGGHRDVFTYLNDQFLLVAKLYEDSPGLGGLIPMMSAMPSLNVLTAEHDELVAANVASALRHYAPHADIARVDAASRCIGMFCHSVLCAALVQKTAPAELLFAHLRTCLIAMTAPLLVERSGS</sequence>
<gene>
    <name evidence="8" type="ORF">J2W49_003895</name>
</gene>
<dbReference type="PROSITE" id="PS50977">
    <property type="entry name" value="HTH_TETR_2"/>
    <property type="match status" value="1"/>
</dbReference>
<dbReference type="PANTHER" id="PTHR30055:SF226">
    <property type="entry name" value="HTH-TYPE TRANSCRIPTIONAL REGULATOR PKSA"/>
    <property type="match status" value="1"/>
</dbReference>
<dbReference type="PRINTS" id="PR00455">
    <property type="entry name" value="HTHTETR"/>
</dbReference>
<proteinExistence type="predicted"/>
<evidence type="ECO:0000313" key="8">
    <source>
        <dbReference type="EMBL" id="MDR7151919.1"/>
    </source>
</evidence>
<keyword evidence="1" id="KW-0678">Repressor</keyword>
<evidence type="ECO:0000256" key="4">
    <source>
        <dbReference type="ARBA" id="ARBA00023163"/>
    </source>
</evidence>
<name>A0ABU1WRW1_9BURK</name>
<dbReference type="InterPro" id="IPR050109">
    <property type="entry name" value="HTH-type_TetR-like_transc_reg"/>
</dbReference>
<dbReference type="Pfam" id="PF00440">
    <property type="entry name" value="TetR_N"/>
    <property type="match status" value="1"/>
</dbReference>
<dbReference type="InterPro" id="IPR009057">
    <property type="entry name" value="Homeodomain-like_sf"/>
</dbReference>
<protein>
    <submittedName>
        <fullName evidence="8">AcrR family transcriptional regulator</fullName>
    </submittedName>
</protein>
<evidence type="ECO:0000256" key="6">
    <source>
        <dbReference type="SAM" id="MobiDB-lite"/>
    </source>
</evidence>
<dbReference type="RefSeq" id="WP_310320163.1">
    <property type="nucleotide sequence ID" value="NZ_JAVDWU010000009.1"/>
</dbReference>
<dbReference type="InterPro" id="IPR023772">
    <property type="entry name" value="DNA-bd_HTH_TetR-type_CS"/>
</dbReference>
<feature type="domain" description="HTH tetR-type" evidence="7">
    <location>
        <begin position="28"/>
        <end position="88"/>
    </location>
</feature>
<dbReference type="SUPFAM" id="SSF46689">
    <property type="entry name" value="Homeodomain-like"/>
    <property type="match status" value="1"/>
</dbReference>
<evidence type="ECO:0000256" key="2">
    <source>
        <dbReference type="ARBA" id="ARBA00023015"/>
    </source>
</evidence>
<keyword evidence="3 5" id="KW-0238">DNA-binding</keyword>
<evidence type="ECO:0000256" key="3">
    <source>
        <dbReference type="ARBA" id="ARBA00023125"/>
    </source>
</evidence>
<keyword evidence="9" id="KW-1185">Reference proteome</keyword>
<dbReference type="InterPro" id="IPR001647">
    <property type="entry name" value="HTH_TetR"/>
</dbReference>
<accession>A0ABU1WRW1</accession>
<reference evidence="8 9" key="1">
    <citation type="submission" date="2023-07" db="EMBL/GenBank/DDBJ databases">
        <title>Sorghum-associated microbial communities from plants grown in Nebraska, USA.</title>
        <authorList>
            <person name="Schachtman D."/>
        </authorList>
    </citation>
    <scope>NUCLEOTIDE SEQUENCE [LARGE SCALE GENOMIC DNA]</scope>
    <source>
        <strain evidence="8 9">4249</strain>
    </source>
</reference>
<feature type="region of interest" description="Disordered" evidence="6">
    <location>
        <begin position="1"/>
        <end position="27"/>
    </location>
</feature>
<dbReference type="EMBL" id="JAVDWU010000009">
    <property type="protein sequence ID" value="MDR7151919.1"/>
    <property type="molecule type" value="Genomic_DNA"/>
</dbReference>
<keyword evidence="4" id="KW-0804">Transcription</keyword>